<dbReference type="AlphaFoldDB" id="T1KNH8"/>
<dbReference type="STRING" id="32264.T1KNH8"/>
<feature type="compositionally biased region" description="Basic residues" evidence="1">
    <location>
        <begin position="86"/>
        <end position="96"/>
    </location>
</feature>
<reference evidence="5" key="1">
    <citation type="submission" date="2011-08" db="EMBL/GenBank/DDBJ databases">
        <authorList>
            <person name="Rombauts S."/>
        </authorList>
    </citation>
    <scope>NUCLEOTIDE SEQUENCE</scope>
    <source>
        <strain evidence="5">London</strain>
    </source>
</reference>
<dbReference type="InterPro" id="IPR009723">
    <property type="entry name" value="Pop1_N"/>
</dbReference>
<dbReference type="GO" id="GO:0001682">
    <property type="term" value="P:tRNA 5'-leader removal"/>
    <property type="evidence" value="ECO:0007669"/>
    <property type="project" value="InterPro"/>
</dbReference>
<dbReference type="PANTHER" id="PTHR22731">
    <property type="entry name" value="RIBONUCLEASES P/MRP PROTEIN SUBUNIT POP1"/>
    <property type="match status" value="1"/>
</dbReference>
<protein>
    <submittedName>
        <fullName evidence="4">Uncharacterized protein</fullName>
    </submittedName>
</protein>
<gene>
    <name evidence="4" type="primary">107365973</name>
</gene>
<evidence type="ECO:0000313" key="4">
    <source>
        <dbReference type="EnsemblMetazoa" id="tetur16g01030.1"/>
    </source>
</evidence>
<dbReference type="HOGENOM" id="CLU_473564_0_0_1"/>
<keyword evidence="5" id="KW-1185">Reference proteome</keyword>
<feature type="domain" description="POP1 C-terminal" evidence="3">
    <location>
        <begin position="505"/>
        <end position="570"/>
    </location>
</feature>
<dbReference type="OrthoDB" id="442863at2759"/>
<evidence type="ECO:0000256" key="1">
    <source>
        <dbReference type="SAM" id="MobiDB-lite"/>
    </source>
</evidence>
<evidence type="ECO:0000259" key="2">
    <source>
        <dbReference type="Pfam" id="PF06978"/>
    </source>
</evidence>
<dbReference type="eggNOG" id="KOG3322">
    <property type="taxonomic scope" value="Eukaryota"/>
</dbReference>
<dbReference type="PANTHER" id="PTHR22731:SF3">
    <property type="entry name" value="RIBONUCLEASES P_MRP PROTEIN SUBUNIT POP1"/>
    <property type="match status" value="1"/>
</dbReference>
<dbReference type="InterPro" id="IPR055079">
    <property type="entry name" value="POP1_C"/>
</dbReference>
<feature type="domain" description="Pop1 N-terminal" evidence="2">
    <location>
        <begin position="21"/>
        <end position="104"/>
    </location>
</feature>
<dbReference type="Proteomes" id="UP000015104">
    <property type="component" value="Unassembled WGS sequence"/>
</dbReference>
<name>T1KNH8_TETUR</name>
<feature type="domain" description="Pop1 N-terminal" evidence="2">
    <location>
        <begin position="115"/>
        <end position="165"/>
    </location>
</feature>
<proteinExistence type="predicted"/>
<dbReference type="OMA" id="FTKRFKM"/>
<reference evidence="4" key="2">
    <citation type="submission" date="2015-06" db="UniProtKB">
        <authorList>
            <consortium name="EnsemblMetazoa"/>
        </authorList>
    </citation>
    <scope>IDENTIFICATION</scope>
</reference>
<evidence type="ECO:0000313" key="5">
    <source>
        <dbReference type="Proteomes" id="UP000015104"/>
    </source>
</evidence>
<dbReference type="Pfam" id="PF06978">
    <property type="entry name" value="POP1_N"/>
    <property type="match status" value="2"/>
</dbReference>
<evidence type="ECO:0000259" key="3">
    <source>
        <dbReference type="Pfam" id="PF22770"/>
    </source>
</evidence>
<organism evidence="4 5">
    <name type="scientific">Tetranychus urticae</name>
    <name type="common">Two-spotted spider mite</name>
    <dbReference type="NCBI Taxonomy" id="32264"/>
    <lineage>
        <taxon>Eukaryota</taxon>
        <taxon>Metazoa</taxon>
        <taxon>Ecdysozoa</taxon>
        <taxon>Arthropoda</taxon>
        <taxon>Chelicerata</taxon>
        <taxon>Arachnida</taxon>
        <taxon>Acari</taxon>
        <taxon>Acariformes</taxon>
        <taxon>Trombidiformes</taxon>
        <taxon>Prostigmata</taxon>
        <taxon>Eleutherengona</taxon>
        <taxon>Raphignathae</taxon>
        <taxon>Tetranychoidea</taxon>
        <taxon>Tetranychidae</taxon>
        <taxon>Tetranychus</taxon>
    </lineage>
</organism>
<dbReference type="GO" id="GO:0000172">
    <property type="term" value="C:ribonuclease MRP complex"/>
    <property type="evidence" value="ECO:0007669"/>
    <property type="project" value="InterPro"/>
</dbReference>
<dbReference type="KEGG" id="tut:107365973"/>
<dbReference type="EnsemblMetazoa" id="tetur16g01030.1">
    <property type="protein sequence ID" value="tetur16g01030.1"/>
    <property type="gene ID" value="tetur16g01030"/>
</dbReference>
<feature type="region of interest" description="Disordered" evidence="1">
    <location>
        <begin position="51"/>
        <end position="104"/>
    </location>
</feature>
<accession>T1KNH8</accession>
<dbReference type="EMBL" id="CAEY01000277">
    <property type="status" value="NOT_ANNOTATED_CDS"/>
    <property type="molecule type" value="Genomic_DNA"/>
</dbReference>
<dbReference type="Pfam" id="PF22770">
    <property type="entry name" value="POP1_C"/>
    <property type="match status" value="1"/>
</dbReference>
<dbReference type="InterPro" id="IPR039182">
    <property type="entry name" value="Pop1"/>
</dbReference>
<sequence length="576" mass="66092">MDATGRKDVMLPQQISLIGMIQSRCSEINQLINDITSRSPKLASQRLPIHMRRRAASHNINRLPSKARKLMSKRNQGQKSGEVPEKKKKKQRKSKKAVVISQTKREAKPDRTLLHLWFVKRFKMLKVFNSTLPSHNNTKNQRKIHKNSKDDCIHFYLAQFKCIIIKIEDLNSLSLKLNTMTGGDLHQFFTETSEVGSRNVHFYENNDHNTEIIGPVKLIYIKSVNLLLIWSHILIHDKILSVSLEIFKDSSNVPMNGEKTYQNFCLFGAKSLIHLKNVLGQSSSFLPDHFVEGIFWNPNWSFPSKANTVRESTMSLNDFNGQKIFLAQLKKYKNREAIILTVPFCDSKNFWNELVRNRSHLVGGLRDLQTLFCETSYLNFPSTGYLDLSLESNPDRQSWSKIMMINAQTDDYFLLRDIPTINIIKNSLSQEKVDHLLQSIPKLKQSYLYVEIVCLNRGVPSKGDIICLPSEDDVNKYFGREKIDIKLSQIGYGPEESIKTFKCSALEKSSRKVIGLVEYGHFSYDDGVGKGLAAITISSLPDLIKLRKTELLALTRSQKSPTFRFVKILIDIFLDF</sequence>
<dbReference type="GO" id="GO:0005655">
    <property type="term" value="C:nucleolar ribonuclease P complex"/>
    <property type="evidence" value="ECO:0007669"/>
    <property type="project" value="InterPro"/>
</dbReference>